<accession>A0A4U8VAG4</accession>
<reference evidence="1" key="1">
    <citation type="submission" date="2013-11" db="EMBL/GenBank/DDBJ databases">
        <authorList>
            <person name="Sternberg P."/>
            <person name="Dillman A."/>
            <person name="Macchietto M."/>
        </authorList>
    </citation>
    <scope>NUCLEOTIDE SEQUENCE</scope>
    <source>
        <strain evidence="1">ALL</strain>
    </source>
</reference>
<protein>
    <submittedName>
        <fullName evidence="1">Uncharacterized protein</fullName>
    </submittedName>
</protein>
<sequence length="381" mass="40624">MHRLVSVISFREQTLPDTCVFMTSDCGQLPRTAVESRQPSSSMVPKMSQKLMNMHSLPLFTRLSQVTVGTWRHRRSPVCVGSASSGHEGERAKTIVVGQVMRDTDSQCALVELADILAAAKLDPRELRYDEGVGGCHDHFQRPPGWIGSYLRQRGEGKVTRLQFEDKDNSSSKLLLRKSDKMVSTAQGILICAFFGLSIGNFIIGNNPCVGIGCGAQPLPSQPCIGIACPPVGNPCVGGNCRPNFQPPCIGTNCNQIPNIRPPCVGIGCGSQAFPQPCVGAGCRPNNFQQPCFGNSCAPQIPNFRPPCVGIGCGAQPFPQPCISGNCGSNFQPPCFGNNCGRPPCLFGGVGCPPPQIQQGPQCIQCAGQSFINAPSYIPCC</sequence>
<dbReference type="AlphaFoldDB" id="A0A4U8VAG4"/>
<proteinExistence type="predicted"/>
<organism evidence="1">
    <name type="scientific">Steinernema carpocapsae</name>
    <name type="common">Entomopathogenic nematode</name>
    <dbReference type="NCBI Taxonomy" id="34508"/>
    <lineage>
        <taxon>Eukaryota</taxon>
        <taxon>Metazoa</taxon>
        <taxon>Ecdysozoa</taxon>
        <taxon>Nematoda</taxon>
        <taxon>Chromadorea</taxon>
        <taxon>Rhabditida</taxon>
        <taxon>Tylenchina</taxon>
        <taxon>Panagrolaimomorpha</taxon>
        <taxon>Strongyloidoidea</taxon>
        <taxon>Steinernematidae</taxon>
        <taxon>Steinernema</taxon>
    </lineage>
</organism>
<name>A0A4U8VAG4_STECR</name>
<dbReference type="STRING" id="34508.A0A4U8VAG4"/>
<reference evidence="1" key="2">
    <citation type="journal article" date="2015" name="Genome Biol.">
        <title>Comparative genomics of Steinernema reveals deeply conserved gene regulatory networks.</title>
        <authorList>
            <person name="Dillman A.R."/>
            <person name="Macchietto M."/>
            <person name="Porter C.F."/>
            <person name="Rogers A."/>
            <person name="Williams B."/>
            <person name="Antoshechkin I."/>
            <person name="Lee M.M."/>
            <person name="Goodwin Z."/>
            <person name="Lu X."/>
            <person name="Lewis E.E."/>
            <person name="Goodrich-Blair H."/>
            <person name="Stock S.P."/>
            <person name="Adams B.J."/>
            <person name="Sternberg P.W."/>
            <person name="Mortazavi A."/>
        </authorList>
    </citation>
    <scope>NUCLEOTIDE SEQUENCE [LARGE SCALE GENOMIC DNA]</scope>
    <source>
        <strain evidence="1">ALL</strain>
    </source>
</reference>
<comment type="caution">
    <text evidence="1">The sequence shown here is derived from an EMBL/GenBank/DDBJ whole genome shotgun (WGS) entry which is preliminary data.</text>
</comment>
<dbReference type="EMBL" id="AZBU02000001">
    <property type="protein sequence ID" value="TMS40028.1"/>
    <property type="molecule type" value="Genomic_DNA"/>
</dbReference>
<gene>
    <name evidence="1" type="ORF">L596_006464</name>
</gene>
<reference evidence="1" key="3">
    <citation type="journal article" date="2019" name="G3 (Bethesda)">
        <title>Hybrid Assembly of the Genome of the Entomopathogenic Nematode Steinernema carpocapsae Identifies the X-Chromosome.</title>
        <authorList>
            <person name="Serra L."/>
            <person name="Macchietto M."/>
            <person name="Macias-Munoz A."/>
            <person name="McGill C.J."/>
            <person name="Rodriguez I.M."/>
            <person name="Rodriguez B."/>
            <person name="Murad R."/>
            <person name="Mortazavi A."/>
        </authorList>
    </citation>
    <scope>NUCLEOTIDE SEQUENCE [LARGE SCALE GENOMIC DNA]</scope>
    <source>
        <strain evidence="1">ALL</strain>
    </source>
</reference>
<evidence type="ECO:0000313" key="1">
    <source>
        <dbReference type="EMBL" id="TMS40028.1"/>
    </source>
</evidence>